<feature type="compositionally biased region" description="Basic and acidic residues" evidence="1">
    <location>
        <begin position="156"/>
        <end position="168"/>
    </location>
</feature>
<feature type="compositionally biased region" description="Basic and acidic residues" evidence="1">
    <location>
        <begin position="293"/>
        <end position="305"/>
    </location>
</feature>
<feature type="compositionally biased region" description="Polar residues" evidence="1">
    <location>
        <begin position="144"/>
        <end position="153"/>
    </location>
</feature>
<accession>A0A0A1V4Y6</accession>
<feature type="region of interest" description="Disordered" evidence="1">
    <location>
        <begin position="1"/>
        <end position="27"/>
    </location>
</feature>
<proteinExistence type="predicted"/>
<protein>
    <submittedName>
        <fullName evidence="2">Uncharacterized protein</fullName>
    </submittedName>
</protein>
<feature type="region of interest" description="Disordered" evidence="1">
    <location>
        <begin position="257"/>
        <end position="326"/>
    </location>
</feature>
<feature type="compositionally biased region" description="Polar residues" evidence="1">
    <location>
        <begin position="182"/>
        <end position="194"/>
    </location>
</feature>
<dbReference type="Proteomes" id="UP000030151">
    <property type="component" value="Unassembled WGS sequence"/>
</dbReference>
<comment type="caution">
    <text evidence="2">The sequence shown here is derived from an EMBL/GenBank/DDBJ whole genome shotgun (WGS) entry which is preliminary data.</text>
</comment>
<dbReference type="AlphaFoldDB" id="A0A0A1V4Y6"/>
<feature type="compositionally biased region" description="Basic and acidic residues" evidence="1">
    <location>
        <begin position="408"/>
        <end position="452"/>
    </location>
</feature>
<evidence type="ECO:0000256" key="1">
    <source>
        <dbReference type="SAM" id="MobiDB-lite"/>
    </source>
</evidence>
<evidence type="ECO:0000313" key="3">
    <source>
        <dbReference type="Proteomes" id="UP000030151"/>
    </source>
</evidence>
<dbReference type="HOGENOM" id="CLU_019272_0_0_1"/>
<feature type="region of interest" description="Disordered" evidence="1">
    <location>
        <begin position="399"/>
        <end position="454"/>
    </location>
</feature>
<dbReference type="OrthoDB" id="4939310at2759"/>
<name>A0A0A1V4Y6_9HYPO</name>
<feature type="region of interest" description="Disordered" evidence="1">
    <location>
        <begin position="144"/>
        <end position="224"/>
    </location>
</feature>
<dbReference type="EMBL" id="JELW01000002">
    <property type="protein sequence ID" value="EXV04701.1"/>
    <property type="molecule type" value="Genomic_DNA"/>
</dbReference>
<organism evidence="2 3">
    <name type="scientific">Metarhizium robertsii</name>
    <dbReference type="NCBI Taxonomy" id="568076"/>
    <lineage>
        <taxon>Eukaryota</taxon>
        <taxon>Fungi</taxon>
        <taxon>Dikarya</taxon>
        <taxon>Ascomycota</taxon>
        <taxon>Pezizomycotina</taxon>
        <taxon>Sordariomycetes</taxon>
        <taxon>Hypocreomycetidae</taxon>
        <taxon>Hypocreales</taxon>
        <taxon>Clavicipitaceae</taxon>
        <taxon>Metarhizium</taxon>
    </lineage>
</organism>
<sequence>MPNVTFPGRPNTYKQQDDSVNEGAKGPVLTVEPESVVTPQSIDTGDENDFLSGARAPRLSAAVKEGVEKAFETGLLQGQSVVFSSFEKEFRESRTIFGVTTTMSRNKAADQVIKNVQDQLKALFDPCKAGVPTHPGVIQTRQSLEKSISNGNQEAPAHRAEETSRTKDAAAGAQESNEKNPSRANQTIHSNKTPKSARREARSQTPQSSQIVPGRRRSKSKPVGYTILRVHDEYSYEGNKFPSYQCSDGHRRISSPTMVEERTQQQTRAPANPANPTPAPAMGTPSHTAKTFSKRELEPESDRSRVSKKTKVAHPSDPATMSLPSGASFEPVLSGFANQNATEIMASDFNQLQNLACHMQQQTDPYAAAGTTPAVFPGNAENNLLQPVQHTQAPAIVPDGEGVAEYDPSVRDAQGRREKKQMPKRKEMDAAERHRAADQGPEGRELQGEQKRPAVRGGMAPIIEQGTAAGIPSRACQEFDAPTMSSANAANGGMLPVAGDGSTYVEPNLLGYFDPGFDAYVGYDGADSYNEAGVLAGGQLFSDQLEDLGFGVG</sequence>
<reference evidence="2 3" key="1">
    <citation type="submission" date="2014-02" db="EMBL/GenBank/DDBJ databases">
        <title>The genome sequence of the entomopathogenic fungus Metarhizium robertsii ARSEF 2575.</title>
        <authorList>
            <person name="Giuliano Garisto Donzelli B."/>
            <person name="Roe B.A."/>
            <person name="Macmil S.L."/>
            <person name="Krasnoff S.B."/>
            <person name="Gibson D.M."/>
        </authorList>
    </citation>
    <scope>NUCLEOTIDE SEQUENCE [LARGE SCALE GENOMIC DNA]</scope>
    <source>
        <strain evidence="2 3">ARSEF 2575</strain>
    </source>
</reference>
<evidence type="ECO:0000313" key="2">
    <source>
        <dbReference type="EMBL" id="EXV04701.1"/>
    </source>
</evidence>
<gene>
    <name evidence="2" type="ORF">X797_002383</name>
</gene>